<reference evidence="2 3" key="1">
    <citation type="submission" date="2019-03" db="EMBL/GenBank/DDBJ databases">
        <title>Genomics of glacier-inhabiting Cryobacterium strains.</title>
        <authorList>
            <person name="Liu Q."/>
            <person name="Xin Y.-H."/>
        </authorList>
    </citation>
    <scope>NUCLEOTIDE SEQUENCE [LARGE SCALE GENOMIC DNA]</scope>
    <source>
        <strain evidence="2 3">Sr47</strain>
    </source>
</reference>
<feature type="region of interest" description="Disordered" evidence="1">
    <location>
        <begin position="21"/>
        <end position="40"/>
    </location>
</feature>
<evidence type="ECO:0000256" key="1">
    <source>
        <dbReference type="SAM" id="MobiDB-lite"/>
    </source>
</evidence>
<dbReference type="Proteomes" id="UP000297866">
    <property type="component" value="Unassembled WGS sequence"/>
</dbReference>
<organism evidence="2 3">
    <name type="scientific">Cryobacterium tagatosivorans</name>
    <dbReference type="NCBI Taxonomy" id="1259199"/>
    <lineage>
        <taxon>Bacteria</taxon>
        <taxon>Bacillati</taxon>
        <taxon>Actinomycetota</taxon>
        <taxon>Actinomycetes</taxon>
        <taxon>Micrococcales</taxon>
        <taxon>Microbacteriaceae</taxon>
        <taxon>Cryobacterium</taxon>
    </lineage>
</organism>
<proteinExistence type="predicted"/>
<name>A0A4R8UCH4_9MICO</name>
<comment type="caution">
    <text evidence="2">The sequence shown here is derived from an EMBL/GenBank/DDBJ whole genome shotgun (WGS) entry which is preliminary data.</text>
</comment>
<dbReference type="AlphaFoldDB" id="A0A4R8UCH4"/>
<dbReference type="EMBL" id="SOEZ01000075">
    <property type="protein sequence ID" value="TFB47273.1"/>
    <property type="molecule type" value="Genomic_DNA"/>
</dbReference>
<accession>A0A4R8UCH4</accession>
<dbReference type="RefSeq" id="WP_134492574.1">
    <property type="nucleotide sequence ID" value="NZ_SOEZ01000075.1"/>
</dbReference>
<evidence type="ECO:0000313" key="3">
    <source>
        <dbReference type="Proteomes" id="UP000297866"/>
    </source>
</evidence>
<sequence>MRQLDQRRNDWQDGPTVAVELKTGESATPAPEDPDDLIGGSFGLDVPARRVCAKDHGDLAARQQAKLGFQ</sequence>
<protein>
    <submittedName>
        <fullName evidence="2">Uncharacterized protein</fullName>
    </submittedName>
</protein>
<evidence type="ECO:0000313" key="2">
    <source>
        <dbReference type="EMBL" id="TFB47273.1"/>
    </source>
</evidence>
<keyword evidence="3" id="KW-1185">Reference proteome</keyword>
<gene>
    <name evidence="2" type="ORF">E3O23_15565</name>
</gene>